<evidence type="ECO:0000313" key="2">
    <source>
        <dbReference type="Proteomes" id="UP000675881"/>
    </source>
</evidence>
<dbReference type="EMBL" id="HG994585">
    <property type="protein sequence ID" value="CAF2987052.1"/>
    <property type="molecule type" value="Genomic_DNA"/>
</dbReference>
<name>A0A7R8D684_LEPSM</name>
<accession>A0A7R8D684</accession>
<evidence type="ECO:0000313" key="1">
    <source>
        <dbReference type="EMBL" id="CAF2987052.1"/>
    </source>
</evidence>
<gene>
    <name evidence="1" type="ORF">LSAA_12495</name>
</gene>
<proteinExistence type="predicted"/>
<sequence length="102" mass="11659">MSNDERPELISSNVEEEDDISNSNEENLKAPDGIQWFEIPLEVSDNVGRFRKQNVITESPSPTSYTKRNVDYGTMMSTFSLFIHNFIIQEIIKCTEAEAGIR</sequence>
<protein>
    <submittedName>
        <fullName evidence="1">(salmon louse) hypothetical protein</fullName>
    </submittedName>
</protein>
<dbReference type="Proteomes" id="UP000675881">
    <property type="component" value="Chromosome 6"/>
</dbReference>
<reference evidence="1" key="1">
    <citation type="submission" date="2021-02" db="EMBL/GenBank/DDBJ databases">
        <authorList>
            <person name="Bekaert M."/>
        </authorList>
    </citation>
    <scope>NUCLEOTIDE SEQUENCE</scope>
    <source>
        <strain evidence="1">IoA-00</strain>
    </source>
</reference>
<keyword evidence="2" id="KW-1185">Reference proteome</keyword>
<dbReference type="AlphaFoldDB" id="A0A7R8D684"/>
<organism evidence="1 2">
    <name type="scientific">Lepeophtheirus salmonis</name>
    <name type="common">Salmon louse</name>
    <name type="synonym">Caligus salmonis</name>
    <dbReference type="NCBI Taxonomy" id="72036"/>
    <lineage>
        <taxon>Eukaryota</taxon>
        <taxon>Metazoa</taxon>
        <taxon>Ecdysozoa</taxon>
        <taxon>Arthropoda</taxon>
        <taxon>Crustacea</taxon>
        <taxon>Multicrustacea</taxon>
        <taxon>Hexanauplia</taxon>
        <taxon>Copepoda</taxon>
        <taxon>Siphonostomatoida</taxon>
        <taxon>Caligidae</taxon>
        <taxon>Lepeophtheirus</taxon>
    </lineage>
</organism>